<evidence type="ECO:0000256" key="6">
    <source>
        <dbReference type="ARBA" id="ARBA00022692"/>
    </source>
</evidence>
<evidence type="ECO:0000256" key="23">
    <source>
        <dbReference type="SAM" id="Phobius"/>
    </source>
</evidence>
<dbReference type="InterPro" id="IPR001171">
    <property type="entry name" value="ERG24_DHCR-like"/>
</dbReference>
<dbReference type="PANTHER" id="PTHR21257">
    <property type="entry name" value="DELTA(14)-STEROL REDUCTASE"/>
    <property type="match status" value="1"/>
</dbReference>
<dbReference type="PANTHER" id="PTHR21257:SF38">
    <property type="entry name" value="7-DEHYDROCHOLESTEROL REDUCTASE"/>
    <property type="match status" value="1"/>
</dbReference>
<dbReference type="STRING" id="1965070.A0A3S3PC90"/>
<sequence length="434" mass="50820">MKLYDTLSTSPLIMLILIIVCPYLDLVLLYVVIKRNSDLNEILKKENLFELFKNALKEVQWQKIEYLLIIMLLLLWSGFSCVGLGGDTFFGPQLPNGAKAKYLRSGFRFYMLSLLLFVPLMAYFKVLNFYNNFVTFAAYLNLFGIFLSIFLFIKGKYFPSNGYNRSSGNFIIDFFCGIELNPRIGEHLDLKQMMICRFLMIIWQLILMMAWKANYELTNESGEPNWAITANVLIQSMFIAKFLYNEDLYMATFDVVSEHFGFYSAWGFLLLPTFYPLPILYLVKHSPIAGFGFIKFITVVAMGATMILLRFMNDNQRYMTRQTNGKFNIWGKPAKVINAVYTDENNKKVQTVLLASGFWGWARHLNYTFEFGVFLCWSLPASFESPIPYFPLFILLALLIHRVFRDENKCRIKYGEYWEEYCQLVPYRLIPYVY</sequence>
<evidence type="ECO:0000256" key="20">
    <source>
        <dbReference type="ARBA" id="ARBA00042688"/>
    </source>
</evidence>
<dbReference type="GO" id="GO:0047598">
    <property type="term" value="F:7-dehydrocholesterol reductase activity"/>
    <property type="evidence" value="ECO:0007669"/>
    <property type="project" value="UniProtKB-EC"/>
</dbReference>
<dbReference type="EC" id="1.3.1.21" evidence="18"/>
<feature type="transmembrane region" description="Helical" evidence="23">
    <location>
        <begin position="133"/>
        <end position="153"/>
    </location>
</feature>
<dbReference type="GO" id="GO:0005789">
    <property type="term" value="C:endoplasmic reticulum membrane"/>
    <property type="evidence" value="ECO:0007669"/>
    <property type="project" value="UniProtKB-SubCell"/>
</dbReference>
<name>A0A3S3PC90_9ACAR</name>
<dbReference type="PROSITE" id="PS01017">
    <property type="entry name" value="STEROL_REDUCT_1"/>
    <property type="match status" value="1"/>
</dbReference>
<keyword evidence="16" id="KW-1207">Sterol metabolism</keyword>
<evidence type="ECO:0000313" key="26">
    <source>
        <dbReference type="Proteomes" id="UP000285301"/>
    </source>
</evidence>
<evidence type="ECO:0000256" key="21">
    <source>
        <dbReference type="ARBA" id="ARBA00047795"/>
    </source>
</evidence>
<evidence type="ECO:0000256" key="16">
    <source>
        <dbReference type="ARBA" id="ARBA00023166"/>
    </source>
</evidence>
<evidence type="ECO:0000313" key="24">
    <source>
        <dbReference type="EMBL" id="RWS12313.1"/>
    </source>
</evidence>
<dbReference type="InterPro" id="IPR018083">
    <property type="entry name" value="Sterol_reductase_CS"/>
</dbReference>
<comment type="caution">
    <text evidence="25">The sequence shown here is derived from an EMBL/GenBank/DDBJ whole genome shotgun (WGS) entry which is preliminary data.</text>
</comment>
<evidence type="ECO:0000256" key="18">
    <source>
        <dbReference type="ARBA" id="ARBA00038851"/>
    </source>
</evidence>
<reference evidence="25 26" key="1">
    <citation type="journal article" date="2018" name="Gigascience">
        <title>Genomes of trombidid mites reveal novel predicted allergens and laterally-transferred genes associated with secondary metabolism.</title>
        <authorList>
            <person name="Dong X."/>
            <person name="Chaisiri K."/>
            <person name="Xia D."/>
            <person name="Armstrong S.D."/>
            <person name="Fang Y."/>
            <person name="Donnelly M.J."/>
            <person name="Kadowaki T."/>
            <person name="McGarry J.W."/>
            <person name="Darby A.C."/>
            <person name="Makepeace B.L."/>
        </authorList>
    </citation>
    <scope>NUCLEOTIDE SEQUENCE [LARGE SCALE GENOMIC DNA]</scope>
    <source>
        <strain evidence="25">UoL-WK</strain>
    </source>
</reference>
<evidence type="ECO:0000256" key="15">
    <source>
        <dbReference type="ARBA" id="ARBA00023136"/>
    </source>
</evidence>
<dbReference type="Proteomes" id="UP000285301">
    <property type="component" value="Unassembled WGS sequence"/>
</dbReference>
<evidence type="ECO:0000256" key="17">
    <source>
        <dbReference type="ARBA" id="ARBA00023221"/>
    </source>
</evidence>
<keyword evidence="17" id="KW-0753">Steroid metabolism</keyword>
<keyword evidence="9" id="KW-0521">NADP</keyword>
<keyword evidence="8" id="KW-0256">Endoplasmic reticulum</keyword>
<keyword evidence="7" id="KW-0152">Cholesterol biosynthesis</keyword>
<keyword evidence="10" id="KW-0752">Steroid biosynthesis</keyword>
<dbReference type="EMBL" id="NCKU01001360">
    <property type="protein sequence ID" value="RWS12320.1"/>
    <property type="molecule type" value="Genomic_DNA"/>
</dbReference>
<evidence type="ECO:0000256" key="19">
    <source>
        <dbReference type="ARBA" id="ARBA00039984"/>
    </source>
</evidence>
<comment type="subcellular location">
    <subcellularLocation>
        <location evidence="1">Endoplasmic reticulum membrane</location>
        <topology evidence="1">Multi-pass membrane protein</topology>
    </subcellularLocation>
</comment>
<dbReference type="UniPathway" id="UPA00063"/>
<evidence type="ECO:0000256" key="8">
    <source>
        <dbReference type="ARBA" id="ARBA00022824"/>
    </source>
</evidence>
<evidence type="ECO:0000256" key="12">
    <source>
        <dbReference type="ARBA" id="ARBA00023002"/>
    </source>
</evidence>
<keyword evidence="5" id="KW-0153">Cholesterol metabolism</keyword>
<evidence type="ECO:0000256" key="7">
    <source>
        <dbReference type="ARBA" id="ARBA00022778"/>
    </source>
</evidence>
<keyword evidence="26" id="KW-1185">Reference proteome</keyword>
<accession>A0A3S3PC90</accession>
<dbReference type="OrthoDB" id="5326588at2759"/>
<evidence type="ECO:0000256" key="14">
    <source>
        <dbReference type="ARBA" id="ARBA00023098"/>
    </source>
</evidence>
<keyword evidence="14" id="KW-0443">Lipid metabolism</keyword>
<keyword evidence="13" id="KW-0756">Sterol biosynthesis</keyword>
<reference evidence="25" key="2">
    <citation type="submission" date="2018-11" db="EMBL/GenBank/DDBJ databases">
        <title>Trombidioid mite genomics.</title>
        <authorList>
            <person name="Dong X."/>
        </authorList>
    </citation>
    <scope>NUCLEOTIDE SEQUENCE</scope>
    <source>
        <strain evidence="25">UoL-WK</strain>
    </source>
</reference>
<feature type="transmembrane region" description="Helical" evidence="23">
    <location>
        <begin position="194"/>
        <end position="213"/>
    </location>
</feature>
<evidence type="ECO:0000256" key="3">
    <source>
        <dbReference type="ARBA" id="ARBA00005402"/>
    </source>
</evidence>
<keyword evidence="12" id="KW-0560">Oxidoreductase</keyword>
<gene>
    <name evidence="24" type="ORF">B4U79_04103</name>
    <name evidence="25" type="ORF">B4U79_14219</name>
</gene>
<evidence type="ECO:0000256" key="13">
    <source>
        <dbReference type="ARBA" id="ARBA00023011"/>
    </source>
</evidence>
<comment type="catalytic activity">
    <reaction evidence="21">
        <text>cholesterol + NADP(+) = 7-dehydrocholesterol + NADPH + H(+)</text>
        <dbReference type="Rhea" id="RHEA:23984"/>
        <dbReference type="ChEBI" id="CHEBI:15378"/>
        <dbReference type="ChEBI" id="CHEBI:16113"/>
        <dbReference type="ChEBI" id="CHEBI:17759"/>
        <dbReference type="ChEBI" id="CHEBI:57783"/>
        <dbReference type="ChEBI" id="CHEBI:58349"/>
        <dbReference type="EC" id="1.3.1.21"/>
    </reaction>
    <physiologicalReaction direction="right-to-left" evidence="21">
        <dbReference type="Rhea" id="RHEA:23986"/>
    </physiologicalReaction>
</comment>
<comment type="similarity">
    <text evidence="3">Belongs to the ERG4/ERG24 family.</text>
</comment>
<keyword evidence="11 23" id="KW-1133">Transmembrane helix</keyword>
<feature type="transmembrane region" description="Helical" evidence="23">
    <location>
        <begin position="225"/>
        <end position="244"/>
    </location>
</feature>
<evidence type="ECO:0000256" key="11">
    <source>
        <dbReference type="ARBA" id="ARBA00022989"/>
    </source>
</evidence>
<dbReference type="AlphaFoldDB" id="A0A3S3PC90"/>
<evidence type="ECO:0000313" key="25">
    <source>
        <dbReference type="EMBL" id="RWS12320.1"/>
    </source>
</evidence>
<evidence type="ECO:0000256" key="9">
    <source>
        <dbReference type="ARBA" id="ARBA00022857"/>
    </source>
</evidence>
<comment type="pathway">
    <text evidence="2">Steroid biosynthesis; cholesterol biosynthesis.</text>
</comment>
<feature type="transmembrane region" description="Helical" evidence="23">
    <location>
        <begin position="265"/>
        <end position="283"/>
    </location>
</feature>
<dbReference type="EMBL" id="NCKU01001361">
    <property type="protein sequence ID" value="RWS12313.1"/>
    <property type="molecule type" value="Genomic_DNA"/>
</dbReference>
<evidence type="ECO:0000256" key="22">
    <source>
        <dbReference type="ARBA" id="ARBA00047826"/>
    </source>
</evidence>
<feature type="transmembrane region" description="Helical" evidence="23">
    <location>
        <begin position="66"/>
        <end position="86"/>
    </location>
</feature>
<keyword evidence="15 23" id="KW-0472">Membrane</keyword>
<dbReference type="PROSITE" id="PS01018">
    <property type="entry name" value="STEROL_REDUCT_2"/>
    <property type="match status" value="1"/>
</dbReference>
<dbReference type="Gene3D" id="1.20.120.1630">
    <property type="match status" value="1"/>
</dbReference>
<evidence type="ECO:0000256" key="10">
    <source>
        <dbReference type="ARBA" id="ARBA00022955"/>
    </source>
</evidence>
<protein>
    <recommendedName>
        <fullName evidence="19">7-dehydrocholesterol reductase</fullName>
        <ecNumber evidence="18">1.3.1.21</ecNumber>
    </recommendedName>
    <alternativeName>
        <fullName evidence="20">Sterol Delta(7)-reductase</fullName>
    </alternativeName>
</protein>
<evidence type="ECO:0000256" key="5">
    <source>
        <dbReference type="ARBA" id="ARBA00022548"/>
    </source>
</evidence>
<feature type="transmembrane region" description="Helical" evidence="23">
    <location>
        <begin position="12"/>
        <end position="33"/>
    </location>
</feature>
<evidence type="ECO:0000256" key="4">
    <source>
        <dbReference type="ARBA" id="ARBA00022516"/>
    </source>
</evidence>
<feature type="transmembrane region" description="Helical" evidence="23">
    <location>
        <begin position="387"/>
        <end position="404"/>
    </location>
</feature>
<proteinExistence type="inferred from homology"/>
<evidence type="ECO:0000256" key="1">
    <source>
        <dbReference type="ARBA" id="ARBA00004477"/>
    </source>
</evidence>
<evidence type="ECO:0000256" key="2">
    <source>
        <dbReference type="ARBA" id="ARBA00004770"/>
    </source>
</evidence>
<organism evidence="25 26">
    <name type="scientific">Dinothrombium tinctorium</name>
    <dbReference type="NCBI Taxonomy" id="1965070"/>
    <lineage>
        <taxon>Eukaryota</taxon>
        <taxon>Metazoa</taxon>
        <taxon>Ecdysozoa</taxon>
        <taxon>Arthropoda</taxon>
        <taxon>Chelicerata</taxon>
        <taxon>Arachnida</taxon>
        <taxon>Acari</taxon>
        <taxon>Acariformes</taxon>
        <taxon>Trombidiformes</taxon>
        <taxon>Prostigmata</taxon>
        <taxon>Anystina</taxon>
        <taxon>Parasitengona</taxon>
        <taxon>Trombidioidea</taxon>
        <taxon>Trombidiidae</taxon>
        <taxon>Dinothrombium</taxon>
    </lineage>
</organism>
<keyword evidence="6 23" id="KW-0812">Transmembrane</keyword>
<feature type="transmembrane region" description="Helical" evidence="23">
    <location>
        <begin position="107"/>
        <end position="127"/>
    </location>
</feature>
<dbReference type="Pfam" id="PF01222">
    <property type="entry name" value="ERG4_ERG24"/>
    <property type="match status" value="1"/>
</dbReference>
<comment type="catalytic activity">
    <reaction evidence="22">
        <text>7-dehydrodesmosterol + NADPH + H(+) = desmosterol + NADP(+)</text>
        <dbReference type="Rhea" id="RHEA:46740"/>
        <dbReference type="ChEBI" id="CHEBI:15378"/>
        <dbReference type="ChEBI" id="CHEBI:17737"/>
        <dbReference type="ChEBI" id="CHEBI:27910"/>
        <dbReference type="ChEBI" id="CHEBI:57783"/>
        <dbReference type="ChEBI" id="CHEBI:58349"/>
    </reaction>
    <physiologicalReaction direction="left-to-right" evidence="22">
        <dbReference type="Rhea" id="RHEA:46741"/>
    </physiologicalReaction>
</comment>
<feature type="transmembrane region" description="Helical" evidence="23">
    <location>
        <begin position="289"/>
        <end position="311"/>
    </location>
</feature>
<dbReference type="GO" id="GO:0006695">
    <property type="term" value="P:cholesterol biosynthetic process"/>
    <property type="evidence" value="ECO:0007669"/>
    <property type="project" value="UniProtKB-UniPathway"/>
</dbReference>
<dbReference type="GO" id="GO:0016132">
    <property type="term" value="P:brassinosteroid biosynthetic process"/>
    <property type="evidence" value="ECO:0007669"/>
    <property type="project" value="TreeGrafter"/>
</dbReference>
<keyword evidence="4" id="KW-0444">Lipid biosynthesis</keyword>